<gene>
    <name evidence="2" type="ORF">DCR58_07210</name>
</gene>
<keyword evidence="1" id="KW-0732">Signal</keyword>
<sequence length="717" mass="82366">MSSMKTVKHITPLFLLSAVFSVTKVQAQDISEHMIGQPTQSDFGGVGLMQMPTARMGRSGEFTLFYYDNEEYRRMAFNMQLFPWFEATIRYNDIRTRLYSSSPEFSGDQTYKDRGVDVKFRLWEESKWIPELSVGLRDLAGTGKFAGEYIVASKRYKNFDFTLGLGWGNLGTNDNISNPFCEVTDRFCNRPEGTTARGGTFETDKWFRGDTSLFAGVEYQTPWDPLSIKVEYEGNDYSDEVSGTPIVQDSHFNYGVHYRVTDNLNVQLSYERGNTWMFGFNLRANFNDIKQYKKRERKRDKSDFADRPVDMKQVNTDKLVTDLRAEGGWLSHNIALSDDGKTLSLTGYPIGYSNQMEALDRSSRVLLTELPDSIEQYQFIDRVLGMPMSQTNVDAVKLEDNVKQRYLTKHDDIYRLTEVNESQDNTLYDQPFELGWPRVSARPYLVQSFGGPENFYMYQLSADIQMNWQLANNFVVTGALGVNLLTNYDEFNFLVPGSDEAPLPRVRTYIREYVTYSDVWLDDLQATYIKQWNQNLYTSVYGGYFERMFGGVGFETLYNPLNQGWAIGIDINYAKQRDFDSYTGFRDYSVVTGHVTGYWKVPKLDDVLVKVALGRFLAKDVGVQVNFEKKFDSGIIVGAYAAKTDVSADEYGEGSFTKGFYLSIPFDLMQIYDSVGRASFGWTPLTRDGGQMLMRSQRLFGVTEPRNRYYTESDLYK</sequence>
<protein>
    <submittedName>
        <fullName evidence="2">YjbH domain-containing protein</fullName>
    </submittedName>
</protein>
<proteinExistence type="predicted"/>
<dbReference type="EMBL" id="DMUP01000167">
    <property type="protein sequence ID" value="HAR56559.1"/>
    <property type="molecule type" value="Genomic_DNA"/>
</dbReference>
<comment type="caution">
    <text evidence="2">The sequence shown here is derived from an EMBL/GenBank/DDBJ whole genome shotgun (WGS) entry which is preliminary data.</text>
</comment>
<evidence type="ECO:0000313" key="3">
    <source>
        <dbReference type="Proteomes" id="UP000262878"/>
    </source>
</evidence>
<feature type="signal peptide" evidence="1">
    <location>
        <begin position="1"/>
        <end position="27"/>
    </location>
</feature>
<evidence type="ECO:0000313" key="2">
    <source>
        <dbReference type="EMBL" id="HAR56559.1"/>
    </source>
</evidence>
<dbReference type="AlphaFoldDB" id="A0A348WPU7"/>
<dbReference type="InterPro" id="IPR010344">
    <property type="entry name" value="YbjH"/>
</dbReference>
<feature type="chain" id="PRO_5016668090" evidence="1">
    <location>
        <begin position="28"/>
        <end position="717"/>
    </location>
</feature>
<dbReference type="Proteomes" id="UP000262878">
    <property type="component" value="Unassembled WGS sequence"/>
</dbReference>
<dbReference type="Pfam" id="PF06082">
    <property type="entry name" value="YjbH"/>
    <property type="match status" value="1"/>
</dbReference>
<organism evidence="2 3">
    <name type="scientific">Idiomarina baltica</name>
    <dbReference type="NCBI Taxonomy" id="190892"/>
    <lineage>
        <taxon>Bacteria</taxon>
        <taxon>Pseudomonadati</taxon>
        <taxon>Pseudomonadota</taxon>
        <taxon>Gammaproteobacteria</taxon>
        <taxon>Alteromonadales</taxon>
        <taxon>Idiomarinaceae</taxon>
        <taxon>Idiomarina</taxon>
    </lineage>
</organism>
<name>A0A348WPU7_9GAMM</name>
<accession>A0A348WPU7</accession>
<evidence type="ECO:0000256" key="1">
    <source>
        <dbReference type="SAM" id="SignalP"/>
    </source>
</evidence>
<reference evidence="2 3" key="1">
    <citation type="journal article" date="2018" name="Nat. Biotechnol.">
        <title>A standardized bacterial taxonomy based on genome phylogeny substantially revises the tree of life.</title>
        <authorList>
            <person name="Parks D.H."/>
            <person name="Chuvochina M."/>
            <person name="Waite D.W."/>
            <person name="Rinke C."/>
            <person name="Skarshewski A."/>
            <person name="Chaumeil P.A."/>
            <person name="Hugenholtz P."/>
        </authorList>
    </citation>
    <scope>NUCLEOTIDE SEQUENCE [LARGE SCALE GENOMIC DNA]</scope>
    <source>
        <strain evidence="2">UBA9360</strain>
    </source>
</reference>
<dbReference type="STRING" id="314276.OS145_01935"/>